<dbReference type="SUPFAM" id="SSF52799">
    <property type="entry name" value="(Phosphotyrosine protein) phosphatases II"/>
    <property type="match status" value="1"/>
</dbReference>
<dbReference type="PROSITE" id="PS00383">
    <property type="entry name" value="TYR_PHOSPHATASE_1"/>
    <property type="match status" value="1"/>
</dbReference>
<dbReference type="InterPro" id="IPR026893">
    <property type="entry name" value="Tyr/Ser_Pase_IphP-type"/>
</dbReference>
<dbReference type="Gene3D" id="3.90.190.10">
    <property type="entry name" value="Protein tyrosine phosphatase superfamily"/>
    <property type="match status" value="1"/>
</dbReference>
<dbReference type="PROSITE" id="PS50056">
    <property type="entry name" value="TYR_PHOSPHATASE_2"/>
    <property type="match status" value="1"/>
</dbReference>
<evidence type="ECO:0000259" key="3">
    <source>
        <dbReference type="PROSITE" id="PS50056"/>
    </source>
</evidence>
<feature type="region of interest" description="Disordered" evidence="2">
    <location>
        <begin position="203"/>
        <end position="222"/>
    </location>
</feature>
<evidence type="ECO:0000256" key="2">
    <source>
        <dbReference type="SAM" id="MobiDB-lite"/>
    </source>
</evidence>
<dbReference type="EMBL" id="JABBYC010000005">
    <property type="protein sequence ID" value="MBL0885708.1"/>
    <property type="molecule type" value="Genomic_DNA"/>
</dbReference>
<dbReference type="PANTHER" id="PTHR31126">
    <property type="entry name" value="TYROSINE-PROTEIN PHOSPHATASE"/>
    <property type="match status" value="1"/>
</dbReference>
<dbReference type="InterPro" id="IPR000387">
    <property type="entry name" value="Tyr_Pase_dom"/>
</dbReference>
<sequence length="274" mass="29787">MTSYTPMHLDWPGLLNARDLGGMPLGDEAVVAERTLIRSEALSWLEPDGVRAARAYGTVRVIDLRRPVETVEYSHPFQRSEDGEADDPGTPEYLNLPVQEPGDPEEGPWASLYAGMLERRPALFARAVAAIADAPEGPVLVHCAAGKDRTGLVVAFVLSLAGADDELIADDYELTNSRLAPRWEKHVAAMERARAAFEEQRAARHAAGEAADDAEAELPTWLHRSRRTAGTRAVMLETLAGVRARHGSVAAYLAHGGLTHGQHEALVKRIRAEP</sequence>
<evidence type="ECO:0000256" key="1">
    <source>
        <dbReference type="ARBA" id="ARBA00009580"/>
    </source>
</evidence>
<name>A0ABS1LIP8_9MICO</name>
<feature type="domain" description="Tyrosine specific protein phosphatases" evidence="3">
    <location>
        <begin position="122"/>
        <end position="155"/>
    </location>
</feature>
<comment type="caution">
    <text evidence="4">The sequence shown here is derived from an EMBL/GenBank/DDBJ whole genome shotgun (WGS) entry which is preliminary data.</text>
</comment>
<proteinExistence type="inferred from homology"/>
<dbReference type="Proteomes" id="UP000675409">
    <property type="component" value="Unassembled WGS sequence"/>
</dbReference>
<dbReference type="InterPro" id="IPR029021">
    <property type="entry name" value="Prot-tyrosine_phosphatase-like"/>
</dbReference>
<organism evidence="4 5">
    <name type="scientific">Myceligenerans indicum</name>
    <dbReference type="NCBI Taxonomy" id="2593663"/>
    <lineage>
        <taxon>Bacteria</taxon>
        <taxon>Bacillati</taxon>
        <taxon>Actinomycetota</taxon>
        <taxon>Actinomycetes</taxon>
        <taxon>Micrococcales</taxon>
        <taxon>Promicromonosporaceae</taxon>
        <taxon>Myceligenerans</taxon>
    </lineage>
</organism>
<dbReference type="InterPro" id="IPR016130">
    <property type="entry name" value="Tyr_Pase_AS"/>
</dbReference>
<comment type="similarity">
    <text evidence="1">Belongs to the protein-tyrosine phosphatase family.</text>
</comment>
<dbReference type="Pfam" id="PF13350">
    <property type="entry name" value="Y_phosphatase3"/>
    <property type="match status" value="1"/>
</dbReference>
<gene>
    <name evidence="4" type="ORF">HGK34_05370</name>
</gene>
<dbReference type="PANTHER" id="PTHR31126:SF1">
    <property type="entry name" value="TYROSINE SPECIFIC PROTEIN PHOSPHATASES DOMAIN-CONTAINING PROTEIN"/>
    <property type="match status" value="1"/>
</dbReference>
<reference evidence="4 5" key="1">
    <citation type="journal article" date="2021" name="Arch. Microbiol.">
        <title>Myceligenerans indicum sp. nov., an actinobacterium isolated from mangrove sediment of Sundarbans, India.</title>
        <authorList>
            <person name="Asha K."/>
            <person name="Bhadury P."/>
        </authorList>
    </citation>
    <scope>NUCLEOTIDE SEQUENCE [LARGE SCALE GENOMIC DNA]</scope>
    <source>
        <strain evidence="4 5">I2</strain>
    </source>
</reference>
<evidence type="ECO:0000313" key="4">
    <source>
        <dbReference type="EMBL" id="MBL0885708.1"/>
    </source>
</evidence>
<protein>
    <submittedName>
        <fullName evidence="4">Tyrosine-protein phosphatase</fullName>
    </submittedName>
</protein>
<keyword evidence="5" id="KW-1185">Reference proteome</keyword>
<dbReference type="RefSeq" id="WP_201845536.1">
    <property type="nucleotide sequence ID" value="NZ_JABBYC010000005.1"/>
</dbReference>
<accession>A0ABS1LIP8</accession>
<evidence type="ECO:0000313" key="5">
    <source>
        <dbReference type="Proteomes" id="UP000675409"/>
    </source>
</evidence>